<name>A0AAV6YVQ5_ENGPU</name>
<gene>
    <name evidence="2" type="ORF">GDO81_021154</name>
</gene>
<organism evidence="2 3">
    <name type="scientific">Engystomops pustulosus</name>
    <name type="common">Tungara frog</name>
    <name type="synonym">Physalaemus pustulosus</name>
    <dbReference type="NCBI Taxonomy" id="76066"/>
    <lineage>
        <taxon>Eukaryota</taxon>
        <taxon>Metazoa</taxon>
        <taxon>Chordata</taxon>
        <taxon>Craniata</taxon>
        <taxon>Vertebrata</taxon>
        <taxon>Euteleostomi</taxon>
        <taxon>Amphibia</taxon>
        <taxon>Batrachia</taxon>
        <taxon>Anura</taxon>
        <taxon>Neobatrachia</taxon>
        <taxon>Hyloidea</taxon>
        <taxon>Leptodactylidae</taxon>
        <taxon>Leiuperinae</taxon>
        <taxon>Engystomops</taxon>
    </lineage>
</organism>
<evidence type="ECO:0000313" key="2">
    <source>
        <dbReference type="EMBL" id="KAG8539264.1"/>
    </source>
</evidence>
<evidence type="ECO:0000256" key="1">
    <source>
        <dbReference type="SAM" id="MobiDB-lite"/>
    </source>
</evidence>
<dbReference type="EMBL" id="WNYA01015480">
    <property type="protein sequence ID" value="KAG8539264.1"/>
    <property type="molecule type" value="Genomic_DNA"/>
</dbReference>
<proteinExistence type="predicted"/>
<feature type="compositionally biased region" description="Basic and acidic residues" evidence="1">
    <location>
        <begin position="1"/>
        <end position="10"/>
    </location>
</feature>
<accession>A0AAV6YVQ5</accession>
<protein>
    <submittedName>
        <fullName evidence="2">Uncharacterized protein</fullName>
    </submittedName>
</protein>
<dbReference type="AlphaFoldDB" id="A0AAV6YVQ5"/>
<evidence type="ECO:0000313" key="3">
    <source>
        <dbReference type="Proteomes" id="UP000824782"/>
    </source>
</evidence>
<reference evidence="2" key="1">
    <citation type="thesis" date="2020" institute="ProQuest LLC" country="789 East Eisenhower Parkway, Ann Arbor, MI, USA">
        <title>Comparative Genomics and Chromosome Evolution.</title>
        <authorList>
            <person name="Mudd A.B."/>
        </authorList>
    </citation>
    <scope>NUCLEOTIDE SEQUENCE</scope>
    <source>
        <strain evidence="2">237g6f4</strain>
        <tissue evidence="2">Blood</tissue>
    </source>
</reference>
<feature type="compositionally biased region" description="Basic and acidic residues" evidence="1">
    <location>
        <begin position="38"/>
        <end position="49"/>
    </location>
</feature>
<dbReference type="Proteomes" id="UP000824782">
    <property type="component" value="Unassembled WGS sequence"/>
</dbReference>
<feature type="region of interest" description="Disordered" evidence="1">
    <location>
        <begin position="1"/>
        <end position="79"/>
    </location>
</feature>
<keyword evidence="3" id="KW-1185">Reference proteome</keyword>
<sequence length="79" mass="8475">MSHRSVEWRDTVSLPCRAASAGRGRTESLRSRHQPPGSHDEPSIRRVEGHCLAPLPGGFSGPRKDGVPPLSTPASGQPR</sequence>
<comment type="caution">
    <text evidence="2">The sequence shown here is derived from an EMBL/GenBank/DDBJ whole genome shotgun (WGS) entry which is preliminary data.</text>
</comment>
<dbReference type="EMBL" id="WNYA01015480">
    <property type="protein sequence ID" value="KAG8539265.1"/>
    <property type="molecule type" value="Genomic_DNA"/>
</dbReference>